<evidence type="ECO:0000313" key="1">
    <source>
        <dbReference type="EMBL" id="WAT19420.1"/>
    </source>
</evidence>
<reference evidence="1" key="1">
    <citation type="submission" date="2022-12" db="EMBL/GenBank/DDBJ databases">
        <title>Genomic of Bacillus halotolerans.</title>
        <authorList>
            <person name="Xu G."/>
            <person name="Ding Y."/>
        </authorList>
    </citation>
    <scope>NUCLEOTIDE SEQUENCE</scope>
    <source>
        <strain evidence="1">B13</strain>
    </source>
</reference>
<dbReference type="RefSeq" id="WP_069487377.1">
    <property type="nucleotide sequence ID" value="NZ_CP101718.1"/>
</dbReference>
<organism evidence="1 2">
    <name type="scientific">Bacillus halotolerans</name>
    <dbReference type="NCBI Taxonomy" id="260554"/>
    <lineage>
        <taxon>Bacteria</taxon>
        <taxon>Bacillati</taxon>
        <taxon>Bacillota</taxon>
        <taxon>Bacilli</taxon>
        <taxon>Bacillales</taxon>
        <taxon>Bacillaceae</taxon>
        <taxon>Bacillus</taxon>
    </lineage>
</organism>
<dbReference type="Proteomes" id="UP001164713">
    <property type="component" value="Chromosome"/>
</dbReference>
<keyword evidence="2" id="KW-1185">Reference proteome</keyword>
<dbReference type="EMBL" id="CP114066">
    <property type="protein sequence ID" value="WAT19420.1"/>
    <property type="molecule type" value="Genomic_DNA"/>
</dbReference>
<protein>
    <submittedName>
        <fullName evidence="1">Uncharacterized protein</fullName>
    </submittedName>
</protein>
<proteinExistence type="predicted"/>
<sequence length="121" mass="14049">MLDKELYSCLVCGYKGLIENLLYNGEYQKTFDICPCCGFEFGYSEDHDVKLGFIVTPDHLIEAAFQLYRKQWIEAGIKIFHPEDIPKEFKNGDCLKAEVLLKQLKNLNLDIDNFEIEGFNE</sequence>
<accession>A0ABY7HUT3</accession>
<gene>
    <name evidence="1" type="ORF">O0R52_10290</name>
</gene>
<name>A0ABY7HUT3_9BACI</name>
<evidence type="ECO:0000313" key="2">
    <source>
        <dbReference type="Proteomes" id="UP001164713"/>
    </source>
</evidence>